<gene>
    <name evidence="1" type="ORF">KDM87_14380</name>
</gene>
<dbReference type="RefSeq" id="WP_212679720.1">
    <property type="nucleotide sequence ID" value="NZ_JAGSPK010000005.1"/>
</dbReference>
<organism evidence="1 2">
    <name type="scientific">Undibacterium rivi</name>
    <dbReference type="NCBI Taxonomy" id="2828729"/>
    <lineage>
        <taxon>Bacteria</taxon>
        <taxon>Pseudomonadati</taxon>
        <taxon>Pseudomonadota</taxon>
        <taxon>Betaproteobacteria</taxon>
        <taxon>Burkholderiales</taxon>
        <taxon>Oxalobacteraceae</taxon>
        <taxon>Undibacterium</taxon>
    </lineage>
</organism>
<sequence>MMYCTKNDMITTFGEPELIQVTDRANTGVIDDAVLNTAITTAQAEINIWLEGRYPLPLSSVPEVLRRIAMDITRYYLCGDVNNDHPVARRYAEQTKLLRSISRGQASLGLDSAGVKTTAVDTVQISQGRNDFGDRSRW</sequence>
<comment type="caution">
    <text evidence="1">The sequence shown here is derived from an EMBL/GenBank/DDBJ whole genome shotgun (WGS) entry which is preliminary data.</text>
</comment>
<dbReference type="Proteomes" id="UP000682982">
    <property type="component" value="Unassembled WGS sequence"/>
</dbReference>
<evidence type="ECO:0000313" key="1">
    <source>
        <dbReference type="EMBL" id="MBR7793783.1"/>
    </source>
</evidence>
<evidence type="ECO:0000313" key="2">
    <source>
        <dbReference type="Proteomes" id="UP000682982"/>
    </source>
</evidence>
<name>A0ABS5H5K1_9BURK</name>
<accession>A0ABS5H5K1</accession>
<keyword evidence="2" id="KW-1185">Reference proteome</keyword>
<protein>
    <submittedName>
        <fullName evidence="1">DUF1320 domain-containing protein</fullName>
    </submittedName>
</protein>
<dbReference type="Pfam" id="PF07030">
    <property type="entry name" value="Phage_Mu_Gp36"/>
    <property type="match status" value="1"/>
</dbReference>
<dbReference type="EMBL" id="JAGSPK010000005">
    <property type="protein sequence ID" value="MBR7793783.1"/>
    <property type="molecule type" value="Genomic_DNA"/>
</dbReference>
<reference evidence="1 2" key="1">
    <citation type="submission" date="2021-04" db="EMBL/GenBank/DDBJ databases">
        <title>novel species isolated from subtropical streams in China.</title>
        <authorList>
            <person name="Lu H."/>
        </authorList>
    </citation>
    <scope>NUCLEOTIDE SEQUENCE [LARGE SCALE GENOMIC DNA]</scope>
    <source>
        <strain evidence="1 2">FT147W</strain>
    </source>
</reference>
<proteinExistence type="predicted"/>
<dbReference type="InterPro" id="IPR009752">
    <property type="entry name" value="Phage_Mu_GpJ"/>
</dbReference>